<dbReference type="EMBL" id="CADCWK010000275">
    <property type="protein sequence ID" value="CAA9569612.1"/>
    <property type="molecule type" value="Genomic_DNA"/>
</dbReference>
<evidence type="ECO:0000313" key="2">
    <source>
        <dbReference type="EMBL" id="CAA9569612.1"/>
    </source>
</evidence>
<feature type="non-terminal residue" evidence="2">
    <location>
        <position position="1"/>
    </location>
</feature>
<organism evidence="2">
    <name type="scientific">uncultured Thermomicrobiales bacterium</name>
    <dbReference type="NCBI Taxonomy" id="1645740"/>
    <lineage>
        <taxon>Bacteria</taxon>
        <taxon>Pseudomonadati</taxon>
        <taxon>Thermomicrobiota</taxon>
        <taxon>Thermomicrobia</taxon>
        <taxon>Thermomicrobiales</taxon>
        <taxon>environmental samples</taxon>
    </lineage>
</organism>
<feature type="compositionally biased region" description="Basic and acidic residues" evidence="1">
    <location>
        <begin position="80"/>
        <end position="94"/>
    </location>
</feature>
<accession>A0A6J4V4X9</accession>
<evidence type="ECO:0000256" key="1">
    <source>
        <dbReference type="SAM" id="MobiDB-lite"/>
    </source>
</evidence>
<feature type="non-terminal residue" evidence="2">
    <location>
        <position position="218"/>
    </location>
</feature>
<reference evidence="2" key="1">
    <citation type="submission" date="2020-02" db="EMBL/GenBank/DDBJ databases">
        <authorList>
            <person name="Meier V. D."/>
        </authorList>
    </citation>
    <scope>NUCLEOTIDE SEQUENCE</scope>
    <source>
        <strain evidence="2">AVDCRST_MAG33</strain>
    </source>
</reference>
<feature type="compositionally biased region" description="Low complexity" evidence="1">
    <location>
        <begin position="198"/>
        <end position="207"/>
    </location>
</feature>
<dbReference type="AlphaFoldDB" id="A0A6J4V4X9"/>
<feature type="compositionally biased region" description="Basic residues" evidence="1">
    <location>
        <begin position="47"/>
        <end position="57"/>
    </location>
</feature>
<sequence>EPTHGRYPANRAPLSDAIGGGRGAAGDPAAAGPGGPGLLPEPGRRLAGLRRHARRPGQRAGTSDRAAGRRLQRWTVPDGLRQHPDQPDRCDRQRRGGGGGQWRPRALPGGDGVELRRAAGDVPGSGDVIGDPDRLGVPVHHRPVPDVRPDLYGRGSHPQLPGQRPGQPAALVERDRVGRHRGRPGGERQCDDHPSPAGPDRPGAGRPVQRRLQRPRQP</sequence>
<feature type="compositionally biased region" description="Basic and acidic residues" evidence="1">
    <location>
        <begin position="184"/>
        <end position="194"/>
    </location>
</feature>
<name>A0A6J4V4X9_9BACT</name>
<feature type="region of interest" description="Disordered" evidence="1">
    <location>
        <begin position="1"/>
        <end position="218"/>
    </location>
</feature>
<feature type="compositionally biased region" description="Basic residues" evidence="1">
    <location>
        <begin position="208"/>
        <end position="218"/>
    </location>
</feature>
<protein>
    <submittedName>
        <fullName evidence="2">Uncharacterized protein</fullName>
    </submittedName>
</protein>
<gene>
    <name evidence="2" type="ORF">AVDCRST_MAG33-2387</name>
</gene>
<proteinExistence type="predicted"/>